<keyword evidence="2" id="KW-1185">Reference proteome</keyword>
<dbReference type="SUPFAM" id="SSF69304">
    <property type="entry name" value="Tricorn protease N-terminal domain"/>
    <property type="match status" value="1"/>
</dbReference>
<dbReference type="AlphaFoldDB" id="A0A5B2VGM8"/>
<dbReference type="EMBL" id="VUOC01000004">
    <property type="protein sequence ID" value="KAA2238723.1"/>
    <property type="molecule type" value="Genomic_DNA"/>
</dbReference>
<gene>
    <name evidence="1" type="ORF">F0L74_21130</name>
</gene>
<evidence type="ECO:0000313" key="1">
    <source>
        <dbReference type="EMBL" id="KAA2238723.1"/>
    </source>
</evidence>
<evidence type="ECO:0000313" key="2">
    <source>
        <dbReference type="Proteomes" id="UP000324611"/>
    </source>
</evidence>
<organism evidence="1 2">
    <name type="scientific">Chitinophaga agrisoli</name>
    <dbReference type="NCBI Taxonomy" id="2607653"/>
    <lineage>
        <taxon>Bacteria</taxon>
        <taxon>Pseudomonadati</taxon>
        <taxon>Bacteroidota</taxon>
        <taxon>Chitinophagia</taxon>
        <taxon>Chitinophagales</taxon>
        <taxon>Chitinophagaceae</taxon>
        <taxon>Chitinophaga</taxon>
    </lineage>
</organism>
<dbReference type="Proteomes" id="UP000324611">
    <property type="component" value="Unassembled WGS sequence"/>
</dbReference>
<protein>
    <recommendedName>
        <fullName evidence="3">DUF5050 domain-containing protein</fullName>
    </recommendedName>
</protein>
<name>A0A5B2VGM8_9BACT</name>
<dbReference type="RefSeq" id="WP_149839902.1">
    <property type="nucleotide sequence ID" value="NZ_VUOC01000004.1"/>
</dbReference>
<comment type="caution">
    <text evidence="1">The sequence shown here is derived from an EMBL/GenBank/DDBJ whole genome shotgun (WGS) entry which is preliminary data.</text>
</comment>
<proteinExistence type="predicted"/>
<evidence type="ECO:0008006" key="3">
    <source>
        <dbReference type="Google" id="ProtNLM"/>
    </source>
</evidence>
<accession>A0A5B2VGM8</accession>
<reference evidence="1 2" key="2">
    <citation type="submission" date="2019-09" db="EMBL/GenBank/DDBJ databases">
        <authorList>
            <person name="Jin C."/>
        </authorList>
    </citation>
    <scope>NUCLEOTIDE SEQUENCE [LARGE SCALE GENOMIC DNA]</scope>
    <source>
        <strain evidence="1 2">BN140078</strain>
    </source>
</reference>
<sequence length="309" mass="35186">MKYYLLAVLLACSTRLYSQQIFLRLFSASGKNGVDFVQIDHDKRTAKKLHCDYTVLKNANIDFMTYWGVGAGNIIYWTNGENLYKLNSANGSSKLIASKLSFVLELAVRGNYAYVAYNPTNANADLNGRHAPGVKLVRINLTTGDRKDIYLSPGTTITNLTVSRNGQRLSFIDTKNFNKGTQQTEYLKVYDLKSETARTLDVASAGKREWFVNADRLNTAGWGQNDQYLIYYKSEKQNSNGSMFAYDLQGGKRRKLLENVPQMDFLWFGYSKLTYYFSNRNKLYSTKDGKKKTTFYTLTNDNILEAIVL</sequence>
<reference evidence="1 2" key="1">
    <citation type="submission" date="2019-09" db="EMBL/GenBank/DDBJ databases">
        <title>Chitinophaga ginsengihumi sp. nov., isolated from soil of ginseng rhizosphere.</title>
        <authorList>
            <person name="Lee J."/>
        </authorList>
    </citation>
    <scope>NUCLEOTIDE SEQUENCE [LARGE SCALE GENOMIC DNA]</scope>
    <source>
        <strain evidence="1 2">BN140078</strain>
    </source>
</reference>